<dbReference type="EC" id="1.1.1.262" evidence="7"/>
<comment type="miscellaneous">
    <text evidence="7">The active site is located at the dimer interface.</text>
</comment>
<dbReference type="Pfam" id="PF04166">
    <property type="entry name" value="PdxA"/>
    <property type="match status" value="1"/>
</dbReference>
<keyword evidence="4 7" id="KW-0560">Oxidoreductase</keyword>
<keyword evidence="1 7" id="KW-0963">Cytoplasm</keyword>
<dbReference type="InterPro" id="IPR005255">
    <property type="entry name" value="PdxA_fam"/>
</dbReference>
<protein>
    <recommendedName>
        <fullName evidence="7">4-hydroxythreonine-4-phosphate dehydrogenase</fullName>
        <ecNumber evidence="7">1.1.1.262</ecNumber>
    </recommendedName>
    <alternativeName>
        <fullName evidence="7">4-(phosphohydroxy)-L-threonine dehydrogenase</fullName>
    </alternativeName>
</protein>
<evidence type="ECO:0000313" key="8">
    <source>
        <dbReference type="EMBL" id="MDY8110463.1"/>
    </source>
</evidence>
<dbReference type="PANTHER" id="PTHR30004:SF6">
    <property type="entry name" value="D-THREONATE 4-PHOSPHATE DEHYDROGENASE"/>
    <property type="match status" value="1"/>
</dbReference>
<dbReference type="RefSeq" id="WP_322188501.1">
    <property type="nucleotide sequence ID" value="NZ_JAXLPB010000005.1"/>
</dbReference>
<evidence type="ECO:0000256" key="2">
    <source>
        <dbReference type="ARBA" id="ARBA00022723"/>
    </source>
</evidence>
<dbReference type="EMBL" id="JAXLPB010000005">
    <property type="protein sequence ID" value="MDY8110463.1"/>
    <property type="molecule type" value="Genomic_DNA"/>
</dbReference>
<dbReference type="NCBIfam" id="TIGR00557">
    <property type="entry name" value="pdxA"/>
    <property type="match status" value="1"/>
</dbReference>
<feature type="binding site" evidence="7">
    <location>
        <position position="228"/>
    </location>
    <ligand>
        <name>a divalent metal cation</name>
        <dbReference type="ChEBI" id="CHEBI:60240"/>
        <note>ligand shared between dimeric partners</note>
    </ligand>
</feature>
<feature type="binding site" evidence="7">
    <location>
        <position position="291"/>
    </location>
    <ligand>
        <name>substrate</name>
    </ligand>
</feature>
<comment type="subunit">
    <text evidence="7">Homodimer.</text>
</comment>
<comment type="similarity">
    <text evidence="7">Belongs to the PdxA family.</text>
</comment>
<keyword evidence="7" id="KW-0170">Cobalt</keyword>
<sequence>MRTGPSTSGDGNRASVLAFTLGEPSGVGPDLVLDLHRSGVLASIPYFVIADPEMMASRAKRLRLTIPMVRIDTPAAYASVPHGALPVLPLVNRHLDEPGHVDPANGAGTIEAIDRATALALRSEIGGIVTGPIDKKALYDVGFRHPGHTEYLADLCSQATGRPITPVMLLAGPDLSCVPVTIHVPLASVSRLLTCDLIVETCRIVNRDLKAKFAIPHPRLALAGLNPHAGERGSIGLEDETVVRPAVEILRRDGIDATGPLPADTMFNARARRAYDVAICMYHDQALIPAKTLAFDETVNITLGLPIIRTSPDHGTAADIAGRGVARPDSFRAAVEKAWMMAQSSATAGPLDRSETVSH</sequence>
<evidence type="ECO:0000256" key="1">
    <source>
        <dbReference type="ARBA" id="ARBA00022490"/>
    </source>
</evidence>
<evidence type="ECO:0000256" key="7">
    <source>
        <dbReference type="HAMAP-Rule" id="MF_00536"/>
    </source>
</evidence>
<gene>
    <name evidence="7 8" type="primary">pdxA</name>
    <name evidence="8" type="ORF">U0C82_15075</name>
</gene>
<feature type="binding site" evidence="7">
    <location>
        <position position="149"/>
    </location>
    <ligand>
        <name>substrate</name>
    </ligand>
</feature>
<evidence type="ECO:0000256" key="3">
    <source>
        <dbReference type="ARBA" id="ARBA00022857"/>
    </source>
</evidence>
<comment type="function">
    <text evidence="7">Catalyzes the NAD(P)-dependent oxidation of 4-(phosphooxy)-L-threonine (HTP) into 2-amino-3-oxo-4-(phosphooxy)butyric acid which spontaneously decarboxylates to form 3-amino-2-oxopropyl phosphate (AHAP).</text>
</comment>
<dbReference type="HAMAP" id="MF_00536">
    <property type="entry name" value="PdxA"/>
    <property type="match status" value="1"/>
</dbReference>
<evidence type="ECO:0000256" key="4">
    <source>
        <dbReference type="ARBA" id="ARBA00023002"/>
    </source>
</evidence>
<dbReference type="Proteomes" id="UP001294412">
    <property type="component" value="Unassembled WGS sequence"/>
</dbReference>
<reference evidence="8 9" key="1">
    <citation type="submission" date="2023-12" db="EMBL/GenBank/DDBJ databases">
        <title>Description of Novel Strain Fulvimarina sp. 2208YS6-2-32 isolated from Uroteuthis (Photololigo) edulis.</title>
        <authorList>
            <person name="Park J.-S."/>
        </authorList>
    </citation>
    <scope>NUCLEOTIDE SEQUENCE [LARGE SCALE GENOMIC DNA]</scope>
    <source>
        <strain evidence="8 9">2208YS6-2-32</strain>
    </source>
</reference>
<comment type="cofactor">
    <cofactor evidence="7">
        <name>Zn(2+)</name>
        <dbReference type="ChEBI" id="CHEBI:29105"/>
    </cofactor>
    <cofactor evidence="7">
        <name>Mg(2+)</name>
        <dbReference type="ChEBI" id="CHEBI:18420"/>
    </cofactor>
    <cofactor evidence="7">
        <name>Co(2+)</name>
        <dbReference type="ChEBI" id="CHEBI:48828"/>
    </cofactor>
    <text evidence="7">Binds 1 divalent metal cation per subunit. Can use ions such as Zn(2+), Mg(2+) or Co(2+).</text>
</comment>
<keyword evidence="2 7" id="KW-0479">Metal-binding</keyword>
<feature type="binding site" evidence="7">
    <location>
        <position position="148"/>
    </location>
    <ligand>
        <name>substrate</name>
    </ligand>
</feature>
<feature type="binding site" evidence="7">
    <location>
        <position position="283"/>
    </location>
    <ligand>
        <name>a divalent metal cation</name>
        <dbReference type="ChEBI" id="CHEBI:60240"/>
        <note>ligand shared between dimeric partners</note>
    </ligand>
</feature>
<organism evidence="8 9">
    <name type="scientific">Fulvimarina uroteuthidis</name>
    <dbReference type="NCBI Taxonomy" id="3098149"/>
    <lineage>
        <taxon>Bacteria</taxon>
        <taxon>Pseudomonadati</taxon>
        <taxon>Pseudomonadota</taxon>
        <taxon>Alphaproteobacteria</taxon>
        <taxon>Hyphomicrobiales</taxon>
        <taxon>Aurantimonadaceae</taxon>
        <taxon>Fulvimarina</taxon>
    </lineage>
</organism>
<dbReference type="SUPFAM" id="SSF53659">
    <property type="entry name" value="Isocitrate/Isopropylmalate dehydrogenase-like"/>
    <property type="match status" value="1"/>
</dbReference>
<feature type="binding site" evidence="7">
    <location>
        <position position="300"/>
    </location>
    <ligand>
        <name>substrate</name>
    </ligand>
</feature>
<dbReference type="Gene3D" id="3.40.718.10">
    <property type="entry name" value="Isopropylmalate Dehydrogenase"/>
    <property type="match status" value="1"/>
</dbReference>
<keyword evidence="5 7" id="KW-0520">NAD</keyword>
<dbReference type="GO" id="GO:0050570">
    <property type="term" value="F:4-hydroxythreonine-4-phosphate dehydrogenase activity"/>
    <property type="evidence" value="ECO:0007669"/>
    <property type="project" value="UniProtKB-EC"/>
</dbReference>
<feature type="binding site" evidence="7">
    <location>
        <position position="183"/>
    </location>
    <ligand>
        <name>a divalent metal cation</name>
        <dbReference type="ChEBI" id="CHEBI:60240"/>
        <note>ligand shared between dimeric partners</note>
    </ligand>
</feature>
<dbReference type="InterPro" id="IPR037510">
    <property type="entry name" value="PdxA"/>
</dbReference>
<evidence type="ECO:0000313" key="9">
    <source>
        <dbReference type="Proteomes" id="UP001294412"/>
    </source>
</evidence>
<comment type="subcellular location">
    <subcellularLocation>
        <location evidence="7">Cytoplasm</location>
    </subcellularLocation>
</comment>
<keyword evidence="3 7" id="KW-0521">NADP</keyword>
<keyword evidence="7" id="KW-0460">Magnesium</keyword>
<keyword evidence="7" id="KW-0862">Zinc</keyword>
<comment type="catalytic activity">
    <reaction evidence="7">
        <text>4-(phosphooxy)-L-threonine + NAD(+) = 3-amino-2-oxopropyl phosphate + CO2 + NADH</text>
        <dbReference type="Rhea" id="RHEA:32275"/>
        <dbReference type="ChEBI" id="CHEBI:16526"/>
        <dbReference type="ChEBI" id="CHEBI:57279"/>
        <dbReference type="ChEBI" id="CHEBI:57540"/>
        <dbReference type="ChEBI" id="CHEBI:57945"/>
        <dbReference type="ChEBI" id="CHEBI:58452"/>
        <dbReference type="EC" id="1.1.1.262"/>
    </reaction>
</comment>
<keyword evidence="6 7" id="KW-0664">Pyridoxine biosynthesis</keyword>
<evidence type="ECO:0000256" key="6">
    <source>
        <dbReference type="ARBA" id="ARBA00023096"/>
    </source>
</evidence>
<keyword evidence="9" id="KW-1185">Reference proteome</keyword>
<dbReference type="PANTHER" id="PTHR30004">
    <property type="entry name" value="4-HYDROXYTHREONINE-4-PHOSPHATE DEHYDROGENASE"/>
    <property type="match status" value="1"/>
</dbReference>
<proteinExistence type="inferred from homology"/>
<dbReference type="NCBIfam" id="NF003699">
    <property type="entry name" value="PRK05312.1"/>
    <property type="match status" value="1"/>
</dbReference>
<accession>A0ABU5I6C2</accession>
<name>A0ABU5I6C2_9HYPH</name>
<comment type="pathway">
    <text evidence="7">Cofactor biosynthesis; pyridoxine 5'-phosphate biosynthesis; pyridoxine 5'-phosphate from D-erythrose 4-phosphate: step 4/5.</text>
</comment>
<evidence type="ECO:0000256" key="5">
    <source>
        <dbReference type="ARBA" id="ARBA00023027"/>
    </source>
</evidence>
<feature type="binding site" evidence="7">
    <location>
        <position position="309"/>
    </location>
    <ligand>
        <name>substrate</name>
    </ligand>
</feature>
<comment type="caution">
    <text evidence="8">The sequence shown here is derived from an EMBL/GenBank/DDBJ whole genome shotgun (WGS) entry which is preliminary data.</text>
</comment>